<evidence type="ECO:0000256" key="6">
    <source>
        <dbReference type="ARBA" id="ARBA00023180"/>
    </source>
</evidence>
<gene>
    <name evidence="7" type="ORF">Tco_0773482</name>
</gene>
<dbReference type="PANTHER" id="PTHR48063">
    <property type="entry name" value="LRR RECEPTOR-LIKE KINASE"/>
    <property type="match status" value="1"/>
</dbReference>
<name>A0ABQ4ZM77_9ASTR</name>
<dbReference type="InterPro" id="IPR001611">
    <property type="entry name" value="Leu-rich_rpt"/>
</dbReference>
<dbReference type="InterPro" id="IPR032675">
    <property type="entry name" value="LRR_dom_sf"/>
</dbReference>
<keyword evidence="3" id="KW-0732">Signal</keyword>
<accession>A0ABQ4ZM77</accession>
<comment type="subcellular location">
    <subcellularLocation>
        <location evidence="1">Membrane</location>
        <topology evidence="1">Single-pass type I membrane protein</topology>
    </subcellularLocation>
</comment>
<protein>
    <submittedName>
        <fullName evidence="7">Leucine-rich repeat-containing protein</fullName>
    </submittedName>
</protein>
<keyword evidence="5" id="KW-0472">Membrane</keyword>
<evidence type="ECO:0000256" key="2">
    <source>
        <dbReference type="ARBA" id="ARBA00022692"/>
    </source>
</evidence>
<dbReference type="PANTHER" id="PTHR48063:SF98">
    <property type="entry name" value="LRR RECEPTOR-LIKE SERINE_THREONINE-PROTEIN KINASE FLS2"/>
    <property type="match status" value="1"/>
</dbReference>
<keyword evidence="6" id="KW-0325">Glycoprotein</keyword>
<reference evidence="7" key="1">
    <citation type="journal article" date="2022" name="Int. J. Mol. Sci.">
        <title>Draft Genome of Tanacetum Coccineum: Genomic Comparison of Closely Related Tanacetum-Family Plants.</title>
        <authorList>
            <person name="Yamashiro T."/>
            <person name="Shiraishi A."/>
            <person name="Nakayama K."/>
            <person name="Satake H."/>
        </authorList>
    </citation>
    <scope>NUCLEOTIDE SEQUENCE</scope>
</reference>
<keyword evidence="4" id="KW-1133">Transmembrane helix</keyword>
<comment type="caution">
    <text evidence="7">The sequence shown here is derived from an EMBL/GenBank/DDBJ whole genome shotgun (WGS) entry which is preliminary data.</text>
</comment>
<evidence type="ECO:0000256" key="5">
    <source>
        <dbReference type="ARBA" id="ARBA00023136"/>
    </source>
</evidence>
<proteinExistence type="predicted"/>
<reference evidence="7" key="2">
    <citation type="submission" date="2022-01" db="EMBL/GenBank/DDBJ databases">
        <authorList>
            <person name="Yamashiro T."/>
            <person name="Shiraishi A."/>
            <person name="Satake H."/>
            <person name="Nakayama K."/>
        </authorList>
    </citation>
    <scope>NUCLEOTIDE SEQUENCE</scope>
</reference>
<evidence type="ECO:0000313" key="8">
    <source>
        <dbReference type="Proteomes" id="UP001151760"/>
    </source>
</evidence>
<keyword evidence="8" id="KW-1185">Reference proteome</keyword>
<dbReference type="SUPFAM" id="SSF52058">
    <property type="entry name" value="L domain-like"/>
    <property type="match status" value="1"/>
</dbReference>
<keyword evidence="2" id="KW-0812">Transmembrane</keyword>
<sequence length="201" mass="22205">MTDTPYSISLNTPYRSVEYQYAVLSSQNTSYCLEEQIRRLDCKTHYAVLGRKFDTSYPTGGYGVSGNRFSGQILVELEGLRWMNLLGNLLTGRIPENIDKMTLLESLDLSVNQLDGSIPLSISRLSLLSSLNLSYNKLTGQIPMSTQLQSLNASSFIGNALYGPPLAASCDKKGVTPDVSTQRGGEEQTCNNSHFHILLRQ</sequence>
<dbReference type="Pfam" id="PF00560">
    <property type="entry name" value="LRR_1"/>
    <property type="match status" value="2"/>
</dbReference>
<dbReference type="InterPro" id="IPR046956">
    <property type="entry name" value="RLP23-like"/>
</dbReference>
<evidence type="ECO:0000256" key="4">
    <source>
        <dbReference type="ARBA" id="ARBA00022989"/>
    </source>
</evidence>
<evidence type="ECO:0000256" key="3">
    <source>
        <dbReference type="ARBA" id="ARBA00022729"/>
    </source>
</evidence>
<dbReference type="PRINTS" id="PR00019">
    <property type="entry name" value="LEURICHRPT"/>
</dbReference>
<dbReference type="Gene3D" id="3.80.10.10">
    <property type="entry name" value="Ribonuclease Inhibitor"/>
    <property type="match status" value="1"/>
</dbReference>
<dbReference type="Proteomes" id="UP001151760">
    <property type="component" value="Unassembled WGS sequence"/>
</dbReference>
<evidence type="ECO:0000313" key="7">
    <source>
        <dbReference type="EMBL" id="GJS90846.1"/>
    </source>
</evidence>
<organism evidence="7 8">
    <name type="scientific">Tanacetum coccineum</name>
    <dbReference type="NCBI Taxonomy" id="301880"/>
    <lineage>
        <taxon>Eukaryota</taxon>
        <taxon>Viridiplantae</taxon>
        <taxon>Streptophyta</taxon>
        <taxon>Embryophyta</taxon>
        <taxon>Tracheophyta</taxon>
        <taxon>Spermatophyta</taxon>
        <taxon>Magnoliopsida</taxon>
        <taxon>eudicotyledons</taxon>
        <taxon>Gunneridae</taxon>
        <taxon>Pentapetalae</taxon>
        <taxon>asterids</taxon>
        <taxon>campanulids</taxon>
        <taxon>Asterales</taxon>
        <taxon>Asteraceae</taxon>
        <taxon>Asteroideae</taxon>
        <taxon>Anthemideae</taxon>
        <taxon>Anthemidinae</taxon>
        <taxon>Tanacetum</taxon>
    </lineage>
</organism>
<dbReference type="EMBL" id="BQNB010011460">
    <property type="protein sequence ID" value="GJS90846.1"/>
    <property type="molecule type" value="Genomic_DNA"/>
</dbReference>
<evidence type="ECO:0000256" key="1">
    <source>
        <dbReference type="ARBA" id="ARBA00004479"/>
    </source>
</evidence>